<dbReference type="OrthoDB" id="5331777at2"/>
<name>A0A3D8I8J5_9HELI</name>
<dbReference type="RefSeq" id="WP_115543846.1">
    <property type="nucleotide sequence ID" value="NZ_NXLQ01000052.1"/>
</dbReference>
<keyword evidence="1" id="KW-1133">Transmembrane helix</keyword>
<dbReference type="EMBL" id="NXLQ01000052">
    <property type="protein sequence ID" value="RDU61472.1"/>
    <property type="molecule type" value="Genomic_DNA"/>
</dbReference>
<keyword evidence="1" id="KW-0472">Membrane</keyword>
<proteinExistence type="predicted"/>
<reference evidence="2 3" key="1">
    <citation type="submission" date="2018-04" db="EMBL/GenBank/DDBJ databases">
        <title>Novel Campyloabacter and Helicobacter Species and Strains.</title>
        <authorList>
            <person name="Mannion A.J."/>
            <person name="Shen Z."/>
            <person name="Fox J.G."/>
        </authorList>
    </citation>
    <scope>NUCLEOTIDE SEQUENCE [LARGE SCALE GENOMIC DNA]</scope>
    <source>
        <strain evidence="2 3">MIT 17-337</strain>
    </source>
</reference>
<protein>
    <submittedName>
        <fullName evidence="2">Uncharacterized protein</fullName>
    </submittedName>
</protein>
<gene>
    <name evidence="2" type="ORF">CQA53_10070</name>
</gene>
<dbReference type="Proteomes" id="UP000256379">
    <property type="component" value="Unassembled WGS sequence"/>
</dbReference>
<comment type="caution">
    <text evidence="2">The sequence shown here is derived from an EMBL/GenBank/DDBJ whole genome shotgun (WGS) entry which is preliminary data.</text>
</comment>
<accession>A0A3D8I8J5</accession>
<sequence length="273" mass="32087">MKQDSYKTTKRFDPLLFNGLGSERDRKWNHILYSVMFDIGAILIAMSIYLLYGILSEWYDNSLIFFISYFVITFIFAMYCVLWLYIHILLFKNGLANKHINKNNPILVCKYQGSFKNYCVWTLGFLYIFIIYSIAIVLSVFAPTFVIIVLFHIFMSKPFLLKRILLFKEYVILEYKIFGNIKLSREGLALITLPRRNHGLSISPLAFVRPVFFNNKYVIPYFCIRFNPFGMSNVNTLMQELDSQRGYNAEKIIAINQRPYIGLKRVVVKANDE</sequence>
<evidence type="ECO:0000256" key="1">
    <source>
        <dbReference type="SAM" id="Phobius"/>
    </source>
</evidence>
<dbReference type="AlphaFoldDB" id="A0A3D8I8J5"/>
<feature type="transmembrane region" description="Helical" evidence="1">
    <location>
        <begin position="31"/>
        <end position="51"/>
    </location>
</feature>
<keyword evidence="1" id="KW-0812">Transmembrane</keyword>
<organism evidence="2 3">
    <name type="scientific">Helicobacter didelphidarum</name>
    <dbReference type="NCBI Taxonomy" id="2040648"/>
    <lineage>
        <taxon>Bacteria</taxon>
        <taxon>Pseudomonadati</taxon>
        <taxon>Campylobacterota</taxon>
        <taxon>Epsilonproteobacteria</taxon>
        <taxon>Campylobacterales</taxon>
        <taxon>Helicobacteraceae</taxon>
        <taxon>Helicobacter</taxon>
    </lineage>
</organism>
<evidence type="ECO:0000313" key="3">
    <source>
        <dbReference type="Proteomes" id="UP000256379"/>
    </source>
</evidence>
<keyword evidence="3" id="KW-1185">Reference proteome</keyword>
<feature type="transmembrane region" description="Helical" evidence="1">
    <location>
        <begin position="63"/>
        <end position="86"/>
    </location>
</feature>
<feature type="transmembrane region" description="Helical" evidence="1">
    <location>
        <begin position="125"/>
        <end position="154"/>
    </location>
</feature>
<evidence type="ECO:0000313" key="2">
    <source>
        <dbReference type="EMBL" id="RDU61472.1"/>
    </source>
</evidence>